<keyword evidence="2 7" id="KW-0547">Nucleotide-binding</keyword>
<dbReference type="FunFam" id="3.40.50.300:FF:000079">
    <property type="entry name" value="probable ATP-dependent RNA helicase DDX17"/>
    <property type="match status" value="1"/>
</dbReference>
<dbReference type="Proteomes" id="UP000002630">
    <property type="component" value="Linkage Group LG06"/>
</dbReference>
<feature type="domain" description="Helicase C-terminal" evidence="9">
    <location>
        <begin position="279"/>
        <end position="441"/>
    </location>
</feature>
<dbReference type="EMBL" id="FN648926">
    <property type="protein sequence ID" value="CBN73878.1"/>
    <property type="molecule type" value="Genomic_DNA"/>
</dbReference>
<dbReference type="GO" id="GO:0003724">
    <property type="term" value="F:RNA helicase activity"/>
    <property type="evidence" value="ECO:0007669"/>
    <property type="project" value="UniProtKB-EC"/>
</dbReference>
<dbReference type="SMART" id="SM00490">
    <property type="entry name" value="HELICc"/>
    <property type="match status" value="1"/>
</dbReference>
<accession>D8LRW1</accession>
<dbReference type="FunCoup" id="D8LRW1">
    <property type="interactions" value="418"/>
</dbReference>
<gene>
    <name evidence="11" type="ORF">Esi_0007_0206</name>
</gene>
<dbReference type="AlphaFoldDB" id="D8LRW1"/>
<dbReference type="eggNOG" id="KOG0331">
    <property type="taxonomic scope" value="Eukaryota"/>
</dbReference>
<evidence type="ECO:0000256" key="6">
    <source>
        <dbReference type="PROSITE-ProRule" id="PRU00552"/>
    </source>
</evidence>
<dbReference type="SUPFAM" id="SSF52540">
    <property type="entry name" value="P-loop containing nucleoside triphosphate hydrolases"/>
    <property type="match status" value="1"/>
</dbReference>
<dbReference type="STRING" id="2880.D8LRW1"/>
<dbReference type="FunFam" id="3.40.50.300:FF:000008">
    <property type="entry name" value="ATP-dependent RNA helicase RhlB"/>
    <property type="match status" value="1"/>
</dbReference>
<evidence type="ECO:0000256" key="1">
    <source>
        <dbReference type="ARBA" id="ARBA00012552"/>
    </source>
</evidence>
<dbReference type="InterPro" id="IPR014001">
    <property type="entry name" value="Helicase_ATP-bd"/>
</dbReference>
<dbReference type="CDD" id="cd17966">
    <property type="entry name" value="DEADc_DDX5_DDX17"/>
    <property type="match status" value="1"/>
</dbReference>
<dbReference type="InterPro" id="IPR000629">
    <property type="entry name" value="RNA-helicase_DEAD-box_CS"/>
</dbReference>
<dbReference type="GO" id="GO:0016787">
    <property type="term" value="F:hydrolase activity"/>
    <property type="evidence" value="ECO:0007669"/>
    <property type="project" value="UniProtKB-KW"/>
</dbReference>
<dbReference type="PROSITE" id="PS51194">
    <property type="entry name" value="HELICASE_CTER"/>
    <property type="match status" value="1"/>
</dbReference>
<dbReference type="OrthoDB" id="196131at2759"/>
<evidence type="ECO:0000313" key="11">
    <source>
        <dbReference type="EMBL" id="CBN73878.1"/>
    </source>
</evidence>
<proteinExistence type="inferred from homology"/>
<dbReference type="PROSITE" id="PS51192">
    <property type="entry name" value="HELICASE_ATP_BIND_1"/>
    <property type="match status" value="1"/>
</dbReference>
<dbReference type="OMA" id="PREDFSN"/>
<feature type="domain" description="Helicase ATP-binding" evidence="8">
    <location>
        <begin position="92"/>
        <end position="267"/>
    </location>
</feature>
<dbReference type="Gene3D" id="3.40.50.300">
    <property type="entry name" value="P-loop containing nucleotide triphosphate hydrolases"/>
    <property type="match status" value="2"/>
</dbReference>
<dbReference type="EMBL" id="FN649731">
    <property type="protein sequence ID" value="CBN73878.1"/>
    <property type="molecule type" value="Genomic_DNA"/>
</dbReference>
<evidence type="ECO:0000313" key="12">
    <source>
        <dbReference type="Proteomes" id="UP000002630"/>
    </source>
</evidence>
<evidence type="ECO:0000259" key="9">
    <source>
        <dbReference type="PROSITE" id="PS51194"/>
    </source>
</evidence>
<evidence type="ECO:0000259" key="10">
    <source>
        <dbReference type="PROSITE" id="PS51195"/>
    </source>
</evidence>
<dbReference type="Pfam" id="PF00270">
    <property type="entry name" value="DEAD"/>
    <property type="match status" value="1"/>
</dbReference>
<evidence type="ECO:0000256" key="3">
    <source>
        <dbReference type="ARBA" id="ARBA00022801"/>
    </source>
</evidence>
<keyword evidence="4 7" id="KW-0347">Helicase</keyword>
<evidence type="ECO:0000259" key="8">
    <source>
        <dbReference type="PROSITE" id="PS51192"/>
    </source>
</evidence>
<dbReference type="SMART" id="SM00487">
    <property type="entry name" value="DEXDc"/>
    <property type="match status" value="1"/>
</dbReference>
<dbReference type="InterPro" id="IPR014014">
    <property type="entry name" value="RNA_helicase_DEAD_Q_motif"/>
</dbReference>
<evidence type="ECO:0000256" key="2">
    <source>
        <dbReference type="ARBA" id="ARBA00022741"/>
    </source>
</evidence>
<feature type="short sequence motif" description="Q motif" evidence="6">
    <location>
        <begin position="61"/>
        <end position="89"/>
    </location>
</feature>
<dbReference type="Pfam" id="PF00271">
    <property type="entry name" value="Helicase_C"/>
    <property type="match status" value="1"/>
</dbReference>
<keyword evidence="5 7" id="KW-0067">ATP-binding</keyword>
<dbReference type="GO" id="GO:0003676">
    <property type="term" value="F:nucleic acid binding"/>
    <property type="evidence" value="ECO:0007669"/>
    <property type="project" value="InterPro"/>
</dbReference>
<comment type="similarity">
    <text evidence="7">Belongs to the DEAD box helicase family.</text>
</comment>
<dbReference type="PANTHER" id="PTHR47958">
    <property type="entry name" value="ATP-DEPENDENT RNA HELICASE DBP3"/>
    <property type="match status" value="1"/>
</dbReference>
<dbReference type="PROSITE" id="PS00039">
    <property type="entry name" value="DEAD_ATP_HELICASE"/>
    <property type="match status" value="1"/>
</dbReference>
<keyword evidence="3 7" id="KW-0378">Hydrolase</keyword>
<dbReference type="InParanoid" id="D8LRW1"/>
<sequence>MGRLGAQLNKNSWDLSKLQKFEKNFYIEHPHVTSRSQEEGDAWRRSVGITIQGDGIPKPVMTFEEASMPEYVLREVLKQGFPKPTPIQSQGWPMALLGRDMVGISATGSGKTLAFLLPAMIHINAQPYLEQGDGPIVLVVAPTRELAVQIKEECDKFGGSSDIKNTCVYGGVPKRSQVYDLSRGVEIVIATPGRLIDLLESGKTNLRRVTYLVLDEADRMLDMGFEPQIRSIVSQIRPDRQTLMWSATWPKEVEGLARDFLRNYYQVTVGSLELSANKDIQQVVEIVEDFGKYRVLAKHLQEHNNAGRVLIFVETKKGCDALTRSLRHEGWPALAIHGDKNQSERDRVLHDFKEGRSLILVATDVAARGLDVKDIRMVINFDFPKEMESYVHRIGRCGRAGHKGTAISFFAGKNSKCARELIRILKQANQKPRRPRQLVVYDDNHKDQHAMTEVFDLNKPSQSCAFR</sequence>
<name>D8LRW1_ECTSI</name>
<protein>
    <recommendedName>
        <fullName evidence="1">RNA helicase</fullName>
        <ecNumber evidence="1">3.6.4.13</ecNumber>
    </recommendedName>
</protein>
<evidence type="ECO:0000256" key="4">
    <source>
        <dbReference type="ARBA" id="ARBA00022806"/>
    </source>
</evidence>
<dbReference type="PROSITE" id="PS51195">
    <property type="entry name" value="Q_MOTIF"/>
    <property type="match status" value="1"/>
</dbReference>
<dbReference type="EC" id="3.6.4.13" evidence="1"/>
<keyword evidence="12" id="KW-1185">Reference proteome</keyword>
<organism evidence="11 12">
    <name type="scientific">Ectocarpus siliculosus</name>
    <name type="common">Brown alga</name>
    <name type="synonym">Conferva siliculosa</name>
    <dbReference type="NCBI Taxonomy" id="2880"/>
    <lineage>
        <taxon>Eukaryota</taxon>
        <taxon>Sar</taxon>
        <taxon>Stramenopiles</taxon>
        <taxon>Ochrophyta</taxon>
        <taxon>PX clade</taxon>
        <taxon>Phaeophyceae</taxon>
        <taxon>Ectocarpales</taxon>
        <taxon>Ectocarpaceae</taxon>
        <taxon>Ectocarpus</taxon>
    </lineage>
</organism>
<dbReference type="InterPro" id="IPR001650">
    <property type="entry name" value="Helicase_C-like"/>
</dbReference>
<dbReference type="InterPro" id="IPR027417">
    <property type="entry name" value="P-loop_NTPase"/>
</dbReference>
<dbReference type="CDD" id="cd18787">
    <property type="entry name" value="SF2_C_DEAD"/>
    <property type="match status" value="1"/>
</dbReference>
<feature type="domain" description="DEAD-box RNA helicase Q" evidence="10">
    <location>
        <begin position="61"/>
        <end position="89"/>
    </location>
</feature>
<dbReference type="InterPro" id="IPR011545">
    <property type="entry name" value="DEAD/DEAH_box_helicase_dom"/>
</dbReference>
<dbReference type="GO" id="GO:0005524">
    <property type="term" value="F:ATP binding"/>
    <property type="evidence" value="ECO:0007669"/>
    <property type="project" value="UniProtKB-KW"/>
</dbReference>
<evidence type="ECO:0000256" key="7">
    <source>
        <dbReference type="RuleBase" id="RU000492"/>
    </source>
</evidence>
<evidence type="ECO:0000256" key="5">
    <source>
        <dbReference type="ARBA" id="ARBA00022840"/>
    </source>
</evidence>
<reference evidence="11 12" key="1">
    <citation type="journal article" date="2010" name="Nature">
        <title>The Ectocarpus genome and the independent evolution of multicellularity in brown algae.</title>
        <authorList>
            <person name="Cock J.M."/>
            <person name="Sterck L."/>
            <person name="Rouze P."/>
            <person name="Scornet D."/>
            <person name="Allen A.E."/>
            <person name="Amoutzias G."/>
            <person name="Anthouard V."/>
            <person name="Artiguenave F."/>
            <person name="Aury J.M."/>
            <person name="Badger J.H."/>
            <person name="Beszteri B."/>
            <person name="Billiau K."/>
            <person name="Bonnet E."/>
            <person name="Bothwell J.H."/>
            <person name="Bowler C."/>
            <person name="Boyen C."/>
            <person name="Brownlee C."/>
            <person name="Carrano C.J."/>
            <person name="Charrier B."/>
            <person name="Cho G.Y."/>
            <person name="Coelho S.M."/>
            <person name="Collen J."/>
            <person name="Corre E."/>
            <person name="Da Silva C."/>
            <person name="Delage L."/>
            <person name="Delaroque N."/>
            <person name="Dittami S.M."/>
            <person name="Doulbeau S."/>
            <person name="Elias M."/>
            <person name="Farnham G."/>
            <person name="Gachon C.M."/>
            <person name="Gschloessl B."/>
            <person name="Heesch S."/>
            <person name="Jabbari K."/>
            <person name="Jubin C."/>
            <person name="Kawai H."/>
            <person name="Kimura K."/>
            <person name="Kloareg B."/>
            <person name="Kupper F.C."/>
            <person name="Lang D."/>
            <person name="Le Bail A."/>
            <person name="Leblanc C."/>
            <person name="Lerouge P."/>
            <person name="Lohr M."/>
            <person name="Lopez P.J."/>
            <person name="Martens C."/>
            <person name="Maumus F."/>
            <person name="Michel G."/>
            <person name="Miranda-Saavedra D."/>
            <person name="Morales J."/>
            <person name="Moreau H."/>
            <person name="Motomura T."/>
            <person name="Nagasato C."/>
            <person name="Napoli C.A."/>
            <person name="Nelson D.R."/>
            <person name="Nyvall-Collen P."/>
            <person name="Peters A.F."/>
            <person name="Pommier C."/>
            <person name="Potin P."/>
            <person name="Poulain J."/>
            <person name="Quesneville H."/>
            <person name="Read B."/>
            <person name="Rensing S.A."/>
            <person name="Ritter A."/>
            <person name="Rousvoal S."/>
            <person name="Samanta M."/>
            <person name="Samson G."/>
            <person name="Schroeder D.C."/>
            <person name="Segurens B."/>
            <person name="Strittmatter M."/>
            <person name="Tonon T."/>
            <person name="Tregear J.W."/>
            <person name="Valentin K."/>
            <person name="von Dassow P."/>
            <person name="Yamagishi T."/>
            <person name="Van de Peer Y."/>
            <person name="Wincker P."/>
        </authorList>
    </citation>
    <scope>NUCLEOTIDE SEQUENCE [LARGE SCALE GENOMIC DNA]</scope>
    <source>
        <strain evidence="12">Ec32 / CCAP1310/4</strain>
    </source>
</reference>